<dbReference type="InterPro" id="IPR013083">
    <property type="entry name" value="Znf_RING/FYVE/PHD"/>
</dbReference>
<keyword evidence="1" id="KW-0479">Metal-binding</keyword>
<feature type="domain" description="Helicase C-terminal" evidence="8">
    <location>
        <begin position="1374"/>
        <end position="1532"/>
    </location>
</feature>
<dbReference type="SMART" id="SM00184">
    <property type="entry name" value="RING"/>
    <property type="match status" value="1"/>
</dbReference>
<feature type="region of interest" description="Disordered" evidence="6">
    <location>
        <begin position="895"/>
        <end position="923"/>
    </location>
</feature>
<evidence type="ECO:0000256" key="5">
    <source>
        <dbReference type="PROSITE-ProRule" id="PRU00175"/>
    </source>
</evidence>
<reference evidence="9 10" key="2">
    <citation type="submission" date="2018-11" db="EMBL/GenBank/DDBJ databases">
        <authorList>
            <consortium name="Pathogen Informatics"/>
        </authorList>
    </citation>
    <scope>NUCLEOTIDE SEQUENCE [LARGE SCALE GENOMIC DNA]</scope>
</reference>
<sequence length="1558" mass="178212">MRTKIKAGKLSKLNGLSRSFVYKCLPSALPQTRSKNKQSYKTQLSRIFQHSLTVQMKNPVLSQCDIIGTASFPLQFYILQHLDRFTSVDIFFSLHGHTCFYGKLPNNEHQKLEVLMSTHLVSTFYGLSSSNLILFGRIEDDNLVIDVILNPSLIWDQLHFKPTCTSEAQFHKIMSFLKWSGSMIREEQRHRREKIKDLLSPSSYQSSENCEELSLPVLSHDVESSEEFKKSLECIYEVVQETNIWNTHNWNDQSILQPSAIKATLHPYQLDAVRWMIYRESDTSKGVVDPTWFSSYFLQFNENLFFSTVTGSFSRSLPTDLGKPCRGGILADEMGLGKTLEVLSLILHRPYPEDMTVKPLECLEKKPYGQKTFLFKVPPENLESGEGVKDKPMERGDNDDIMSISSTASTLLHSVFCVCGANDFCISYNDSAPIHCDVCDCGFYQHAECVNYNPIVSFGGNSYEVNYICPLCWKNLRVHSKATLIVTPDHILSQWKDEIEKHVDISSNLCFMLYYGMNCSKARYYQPVDLATKDVVITTYSVLKRELSFAEATQERISRKSTRYLQPPSPLKCIKWWRICIDEAQMAESVTSKIAKMLREVDAVHRWCITGTPAETRLSDFYGLLTYLRVEPFTSQHYWNVLLYQPFLQTLRRSGSNSEELASTMLVRLLSNLLFRNTKTRVSAQLALPPIKTKFHLIKFTPAEQYIYRKILGECSKAIEQALIKWPNLNLTVPMTSHPYDFQSRILASVTRARQACTHPSLVITSSRGGKKRLVESDPNETRLTLQLARTKKIHSMTEVLRRVGNDEQVQCESLLRSWTSNKTEAAACYIIKEEYEQAANCYRAVLKKVHELESNFEIRADSCQILHAITNLHFLIENRHVALEKDPICPSSTTPMECDDSGLGPSDNEECGHSPINSEQLDPRVDRDLPQKANLIRRNYLKRRSHKLGKCYERLKPLEPRLNELFSVPSGFPANLPHQEPWLTWLRRSFELLASTSIFNQLPDLLVTALQGRSSYNFEISQELMNARSGEQFQNLVLKSTGAAFEARKAMLKALEQIHKIWFQFSDDKEIDTSILQEYAKCCGRRNTCDTLHYRTEIDAHIRCAYCTALQTLRDYRRILNQETPKSNRNLNVNGDEDWVEDITYGDQIATVETNPLNCALSVVATQVGKVKDAEPWVKTMAHSLTNLLTLLSNELSFLGKIMVHTQEWWDAYHDTQQFAIRLQSSRPDESAFILLEEVESRLEQSSSNEPGNRKALEDHLRKLQFIRSQHKEHLKESTTMCPVCMEYLSPSLRRFFIIIAGCWHCLCEPCFDENRKTSSACPVCRNSIDRTLSNKNDYLIHWSGVSTYDDSQDQDPSDAIYIKGDHSSKVNEVLRCLLRLKSEDPAAKVVVFSSWTSILLTIEEALRDNGIPCSHFLQPHDQGLRDFKSPDTEFWVLLIPFSLGANGLNITEANHVMLVDPVLNPGKERQAIARLHRIGQTRPCTVHKFMVDESIEMMIMNQSALSNTSNFTRTNSNQVEVLQMSIAELIEIVSGRQRQEEEATNLLVSNPILLSS</sequence>
<evidence type="ECO:0000259" key="7">
    <source>
        <dbReference type="PROSITE" id="PS50089"/>
    </source>
</evidence>
<dbReference type="InterPro" id="IPR014001">
    <property type="entry name" value="Helicase_ATP-bd"/>
</dbReference>
<dbReference type="SUPFAM" id="SSF52540">
    <property type="entry name" value="P-loop containing nucleoside triphosphate hydrolases"/>
    <property type="match status" value="2"/>
</dbReference>
<dbReference type="Pfam" id="PF21325">
    <property type="entry name" value="SHPRH_helical-1st"/>
    <property type="match status" value="1"/>
</dbReference>
<dbReference type="Pfam" id="PF00271">
    <property type="entry name" value="Helicase_C"/>
    <property type="match status" value="1"/>
</dbReference>
<dbReference type="SUPFAM" id="SSF57903">
    <property type="entry name" value="FYVE/PHD zinc finger"/>
    <property type="match status" value="1"/>
</dbReference>
<dbReference type="Gene3D" id="3.40.50.10810">
    <property type="entry name" value="Tandem AAA-ATPase domain"/>
    <property type="match status" value="2"/>
</dbReference>
<dbReference type="GO" id="GO:0016787">
    <property type="term" value="F:hydrolase activity"/>
    <property type="evidence" value="ECO:0007669"/>
    <property type="project" value="UniProtKB-KW"/>
</dbReference>
<dbReference type="Gene3D" id="3.30.40.10">
    <property type="entry name" value="Zinc/RING finger domain, C3HC4 (zinc finger)"/>
    <property type="match status" value="1"/>
</dbReference>
<reference evidence="11" key="1">
    <citation type="submission" date="2016-04" db="UniProtKB">
        <authorList>
            <consortium name="WormBaseParasite"/>
        </authorList>
    </citation>
    <scope>IDENTIFICATION</scope>
</reference>
<dbReference type="GO" id="GO:0008270">
    <property type="term" value="F:zinc ion binding"/>
    <property type="evidence" value="ECO:0007669"/>
    <property type="project" value="UniProtKB-KW"/>
</dbReference>
<dbReference type="SMART" id="SM00490">
    <property type="entry name" value="HELICc"/>
    <property type="match status" value="1"/>
</dbReference>
<accession>A0A158QEZ4</accession>
<dbReference type="InterPro" id="IPR001650">
    <property type="entry name" value="Helicase_C-like"/>
</dbReference>
<evidence type="ECO:0000313" key="9">
    <source>
        <dbReference type="EMBL" id="VDL60429.1"/>
    </source>
</evidence>
<dbReference type="PANTHER" id="PTHR45865">
    <property type="entry name" value="E3 UBIQUITIN-PROTEIN LIGASE SHPRH FAMILY MEMBER"/>
    <property type="match status" value="1"/>
</dbReference>
<gene>
    <name evidence="9" type="ORF">HDID_LOCUS8111</name>
</gene>
<feature type="domain" description="RING-type" evidence="7">
    <location>
        <begin position="1283"/>
        <end position="1327"/>
    </location>
</feature>
<evidence type="ECO:0000259" key="8">
    <source>
        <dbReference type="PROSITE" id="PS51194"/>
    </source>
</evidence>
<dbReference type="WBParaSite" id="HDID_0000811301-mRNA-1">
    <property type="protein sequence ID" value="HDID_0000811301-mRNA-1"/>
    <property type="gene ID" value="HDID_0000811301"/>
</dbReference>
<dbReference type="SUPFAM" id="SSF57850">
    <property type="entry name" value="RING/U-box"/>
    <property type="match status" value="1"/>
</dbReference>
<dbReference type="PROSITE" id="PS50089">
    <property type="entry name" value="ZF_RING_2"/>
    <property type="match status" value="1"/>
</dbReference>
<evidence type="ECO:0000256" key="6">
    <source>
        <dbReference type="SAM" id="MobiDB-lite"/>
    </source>
</evidence>
<dbReference type="InterPro" id="IPR000330">
    <property type="entry name" value="SNF2_N"/>
</dbReference>
<dbReference type="GO" id="GO:0000209">
    <property type="term" value="P:protein polyubiquitination"/>
    <property type="evidence" value="ECO:0007669"/>
    <property type="project" value="TreeGrafter"/>
</dbReference>
<dbReference type="SMART" id="SM00487">
    <property type="entry name" value="DEXDc"/>
    <property type="match status" value="1"/>
</dbReference>
<organism evidence="11">
    <name type="scientific">Hymenolepis diminuta</name>
    <name type="common">Rat tapeworm</name>
    <dbReference type="NCBI Taxonomy" id="6216"/>
    <lineage>
        <taxon>Eukaryota</taxon>
        <taxon>Metazoa</taxon>
        <taxon>Spiralia</taxon>
        <taxon>Lophotrochozoa</taxon>
        <taxon>Platyhelminthes</taxon>
        <taxon>Cestoda</taxon>
        <taxon>Eucestoda</taxon>
        <taxon>Cyclophyllidea</taxon>
        <taxon>Hymenolepididae</taxon>
        <taxon>Hymenolepis</taxon>
    </lineage>
</organism>
<evidence type="ECO:0000313" key="11">
    <source>
        <dbReference type="WBParaSite" id="HDID_0000811301-mRNA-1"/>
    </source>
</evidence>
<dbReference type="PROSITE" id="PS01359">
    <property type="entry name" value="ZF_PHD_1"/>
    <property type="match status" value="1"/>
</dbReference>
<name>A0A158QEZ4_HYMDI</name>
<dbReference type="CDD" id="cd18793">
    <property type="entry name" value="SF2_C_SNF"/>
    <property type="match status" value="1"/>
</dbReference>
<keyword evidence="4" id="KW-0862">Zinc</keyword>
<dbReference type="EMBL" id="UYSG01011029">
    <property type="protein sequence ID" value="VDL60429.1"/>
    <property type="molecule type" value="Genomic_DNA"/>
</dbReference>
<dbReference type="PANTHER" id="PTHR45865:SF1">
    <property type="entry name" value="E3 UBIQUITIN-PROTEIN LIGASE SHPRH"/>
    <property type="match status" value="1"/>
</dbReference>
<dbReference type="InterPro" id="IPR011011">
    <property type="entry name" value="Znf_FYVE_PHD"/>
</dbReference>
<dbReference type="InterPro" id="IPR001841">
    <property type="entry name" value="Znf_RING"/>
</dbReference>
<dbReference type="InterPro" id="IPR049730">
    <property type="entry name" value="SNF2/RAD54-like_C"/>
</dbReference>
<dbReference type="InterPro" id="IPR048686">
    <property type="entry name" value="SHPRH_helical_1st"/>
</dbReference>
<dbReference type="Gene3D" id="3.40.50.300">
    <property type="entry name" value="P-loop containing nucleotide triphosphate hydrolases"/>
    <property type="match status" value="1"/>
</dbReference>
<evidence type="ECO:0000256" key="2">
    <source>
        <dbReference type="ARBA" id="ARBA00022771"/>
    </source>
</evidence>
<dbReference type="Pfam" id="PF00176">
    <property type="entry name" value="SNF2-rel_dom"/>
    <property type="match status" value="1"/>
</dbReference>
<evidence type="ECO:0000256" key="3">
    <source>
        <dbReference type="ARBA" id="ARBA00022801"/>
    </source>
</evidence>
<evidence type="ECO:0000256" key="4">
    <source>
        <dbReference type="ARBA" id="ARBA00022833"/>
    </source>
</evidence>
<keyword evidence="3" id="KW-0378">Hydrolase</keyword>
<dbReference type="PROSITE" id="PS51194">
    <property type="entry name" value="HELICASE_CTER"/>
    <property type="match status" value="1"/>
</dbReference>
<dbReference type="GO" id="GO:0005634">
    <property type="term" value="C:nucleus"/>
    <property type="evidence" value="ECO:0007669"/>
    <property type="project" value="TreeGrafter"/>
</dbReference>
<dbReference type="GO" id="GO:0061630">
    <property type="term" value="F:ubiquitin protein ligase activity"/>
    <property type="evidence" value="ECO:0007669"/>
    <property type="project" value="TreeGrafter"/>
</dbReference>
<dbReference type="OrthoDB" id="423559at2759"/>
<dbReference type="InterPro" id="IPR019786">
    <property type="entry name" value="Zinc_finger_PHD-type_CS"/>
</dbReference>
<dbReference type="GO" id="GO:0006974">
    <property type="term" value="P:DNA damage response"/>
    <property type="evidence" value="ECO:0007669"/>
    <property type="project" value="TreeGrafter"/>
</dbReference>
<dbReference type="STRING" id="6216.A0A158QEZ4"/>
<dbReference type="InterPro" id="IPR052583">
    <property type="entry name" value="ATP-helicase/E3_Ub-Ligase"/>
</dbReference>
<keyword evidence="2 5" id="KW-0863">Zinc-finger</keyword>
<evidence type="ECO:0000313" key="10">
    <source>
        <dbReference type="Proteomes" id="UP000274504"/>
    </source>
</evidence>
<dbReference type="GO" id="GO:0005524">
    <property type="term" value="F:ATP binding"/>
    <property type="evidence" value="ECO:0007669"/>
    <property type="project" value="InterPro"/>
</dbReference>
<dbReference type="InterPro" id="IPR038718">
    <property type="entry name" value="SNF2-like_sf"/>
</dbReference>
<protein>
    <submittedName>
        <fullName evidence="11">Helicase ATP-binding domain-containing protein</fullName>
    </submittedName>
</protein>
<proteinExistence type="predicted"/>
<evidence type="ECO:0000256" key="1">
    <source>
        <dbReference type="ARBA" id="ARBA00022723"/>
    </source>
</evidence>
<dbReference type="Proteomes" id="UP000274504">
    <property type="component" value="Unassembled WGS sequence"/>
</dbReference>
<dbReference type="InterPro" id="IPR027417">
    <property type="entry name" value="P-loop_NTPase"/>
</dbReference>